<keyword evidence="4" id="KW-0862">Zinc</keyword>
<evidence type="ECO:0000256" key="2">
    <source>
        <dbReference type="ARBA" id="ARBA00022723"/>
    </source>
</evidence>
<keyword evidence="5 7" id="KW-0472">Membrane</keyword>
<dbReference type="Proteomes" id="UP000195402">
    <property type="component" value="Unassembled WGS sequence"/>
</dbReference>
<dbReference type="SUPFAM" id="SSF57850">
    <property type="entry name" value="RING/U-box"/>
    <property type="match status" value="1"/>
</dbReference>
<accession>A0A200Q7Y1</accession>
<dbReference type="OMA" id="MCRTYVP"/>
<evidence type="ECO:0000256" key="4">
    <source>
        <dbReference type="ARBA" id="ARBA00022833"/>
    </source>
</evidence>
<gene>
    <name evidence="9" type="ORF">BVC80_1737g6</name>
</gene>
<comment type="subcellular location">
    <subcellularLocation>
        <location evidence="1">Membrane</location>
    </subcellularLocation>
</comment>
<evidence type="ECO:0000256" key="1">
    <source>
        <dbReference type="ARBA" id="ARBA00004370"/>
    </source>
</evidence>
<keyword evidence="10" id="KW-1185">Reference proteome</keyword>
<evidence type="ECO:0000256" key="7">
    <source>
        <dbReference type="SAM" id="Phobius"/>
    </source>
</evidence>
<protein>
    <submittedName>
        <fullName evidence="9">Zinc finger protein</fullName>
    </submittedName>
</protein>
<dbReference type="InParanoid" id="A0A200Q7Y1"/>
<dbReference type="GO" id="GO:0008270">
    <property type="term" value="F:zinc ion binding"/>
    <property type="evidence" value="ECO:0007669"/>
    <property type="project" value="UniProtKB-KW"/>
</dbReference>
<feature type="transmembrane region" description="Helical" evidence="7">
    <location>
        <begin position="48"/>
        <end position="71"/>
    </location>
</feature>
<sequence length="224" mass="24902">MGGFGAGFLLRLLRRFIIAGLTCIFALGGAIVGVITGALTGQTTETGFIRGAGIGAVAGAVVAVELLESLLDGESSSKVRMFGSLINGKIFREWVCPAMLKAYQWQVGNLETNYREISDIFDVNGTRGMSPYFVDKLPKFNIIGNKTMDQYGDNISCSICLQDFKEGESARELSNCKHFFHLHCIDGWLVRQASCPNFAEKEPRSNQNPWFQHLKHQDQKRWEL</sequence>
<dbReference type="EMBL" id="MVGT01002770">
    <property type="protein sequence ID" value="OVA06600.1"/>
    <property type="molecule type" value="Genomic_DNA"/>
</dbReference>
<dbReference type="OrthoDB" id="8062037at2759"/>
<evidence type="ECO:0000259" key="8">
    <source>
        <dbReference type="PROSITE" id="PS50089"/>
    </source>
</evidence>
<dbReference type="SMART" id="SM00184">
    <property type="entry name" value="RING"/>
    <property type="match status" value="1"/>
</dbReference>
<dbReference type="AlphaFoldDB" id="A0A200Q7Y1"/>
<evidence type="ECO:0000313" key="9">
    <source>
        <dbReference type="EMBL" id="OVA06600.1"/>
    </source>
</evidence>
<dbReference type="InterPro" id="IPR013083">
    <property type="entry name" value="Znf_RING/FYVE/PHD"/>
</dbReference>
<dbReference type="GO" id="GO:0016020">
    <property type="term" value="C:membrane"/>
    <property type="evidence" value="ECO:0007669"/>
    <property type="project" value="UniProtKB-SubCell"/>
</dbReference>
<feature type="domain" description="RING-type" evidence="8">
    <location>
        <begin position="157"/>
        <end position="196"/>
    </location>
</feature>
<dbReference type="PANTHER" id="PTHR46151">
    <property type="entry name" value="NEP1-INTERACTING PROTEIN-LIKE 2"/>
    <property type="match status" value="1"/>
</dbReference>
<dbReference type="PANTHER" id="PTHR46151:SF12">
    <property type="entry name" value="RING_U-BOX SUPERFAMILY PROTEIN"/>
    <property type="match status" value="1"/>
</dbReference>
<dbReference type="Pfam" id="PF13639">
    <property type="entry name" value="zf-RING_2"/>
    <property type="match status" value="1"/>
</dbReference>
<dbReference type="Gene3D" id="3.30.40.10">
    <property type="entry name" value="Zinc/RING finger domain, C3HC4 (zinc finger)"/>
    <property type="match status" value="1"/>
</dbReference>
<dbReference type="PROSITE" id="PS50089">
    <property type="entry name" value="ZF_RING_2"/>
    <property type="match status" value="1"/>
</dbReference>
<reference evidence="9 10" key="1">
    <citation type="journal article" date="2017" name="Mol. Plant">
        <title>The Genome of Medicinal Plant Macleaya cordata Provides New Insights into Benzylisoquinoline Alkaloids Metabolism.</title>
        <authorList>
            <person name="Liu X."/>
            <person name="Liu Y."/>
            <person name="Huang P."/>
            <person name="Ma Y."/>
            <person name="Qing Z."/>
            <person name="Tang Q."/>
            <person name="Cao H."/>
            <person name="Cheng P."/>
            <person name="Zheng Y."/>
            <person name="Yuan Z."/>
            <person name="Zhou Y."/>
            <person name="Liu J."/>
            <person name="Tang Z."/>
            <person name="Zhuo Y."/>
            <person name="Zhang Y."/>
            <person name="Yu L."/>
            <person name="Huang J."/>
            <person name="Yang P."/>
            <person name="Peng Q."/>
            <person name="Zhang J."/>
            <person name="Jiang W."/>
            <person name="Zhang Z."/>
            <person name="Lin K."/>
            <person name="Ro D.K."/>
            <person name="Chen X."/>
            <person name="Xiong X."/>
            <person name="Shang Y."/>
            <person name="Huang S."/>
            <person name="Zeng J."/>
        </authorList>
    </citation>
    <scope>NUCLEOTIDE SEQUENCE [LARGE SCALE GENOMIC DNA]</scope>
    <source>
        <strain evidence="10">cv. BLH2017</strain>
        <tissue evidence="9">Root</tissue>
    </source>
</reference>
<keyword evidence="3 6" id="KW-0863">Zinc-finger</keyword>
<name>A0A200Q7Y1_MACCD</name>
<dbReference type="InterPro" id="IPR001841">
    <property type="entry name" value="Znf_RING"/>
</dbReference>
<keyword evidence="7" id="KW-1133">Transmembrane helix</keyword>
<organism evidence="9 10">
    <name type="scientific">Macleaya cordata</name>
    <name type="common">Five-seeded plume-poppy</name>
    <name type="synonym">Bocconia cordata</name>
    <dbReference type="NCBI Taxonomy" id="56857"/>
    <lineage>
        <taxon>Eukaryota</taxon>
        <taxon>Viridiplantae</taxon>
        <taxon>Streptophyta</taxon>
        <taxon>Embryophyta</taxon>
        <taxon>Tracheophyta</taxon>
        <taxon>Spermatophyta</taxon>
        <taxon>Magnoliopsida</taxon>
        <taxon>Ranunculales</taxon>
        <taxon>Papaveraceae</taxon>
        <taxon>Papaveroideae</taxon>
        <taxon>Macleaya</taxon>
    </lineage>
</organism>
<feature type="transmembrane region" description="Helical" evidence="7">
    <location>
        <begin position="12"/>
        <end position="36"/>
    </location>
</feature>
<keyword evidence="2" id="KW-0479">Metal-binding</keyword>
<evidence type="ECO:0000256" key="5">
    <source>
        <dbReference type="ARBA" id="ARBA00023136"/>
    </source>
</evidence>
<keyword evidence="7" id="KW-0812">Transmembrane</keyword>
<evidence type="ECO:0000256" key="3">
    <source>
        <dbReference type="ARBA" id="ARBA00022771"/>
    </source>
</evidence>
<dbReference type="STRING" id="56857.A0A200Q7Y1"/>
<evidence type="ECO:0000256" key="6">
    <source>
        <dbReference type="PROSITE-ProRule" id="PRU00175"/>
    </source>
</evidence>
<comment type="caution">
    <text evidence="9">The sequence shown here is derived from an EMBL/GenBank/DDBJ whole genome shotgun (WGS) entry which is preliminary data.</text>
</comment>
<proteinExistence type="predicted"/>
<evidence type="ECO:0000313" key="10">
    <source>
        <dbReference type="Proteomes" id="UP000195402"/>
    </source>
</evidence>